<evidence type="ECO:0000313" key="2">
    <source>
        <dbReference type="EMBL" id="GAU42251.1"/>
    </source>
</evidence>
<dbReference type="Pfam" id="PF13456">
    <property type="entry name" value="RVT_3"/>
    <property type="match status" value="1"/>
</dbReference>
<keyword evidence="3" id="KW-1185">Reference proteome</keyword>
<protein>
    <recommendedName>
        <fullName evidence="1">RNase H type-1 domain-containing protein</fullName>
    </recommendedName>
</protein>
<accession>A0A2Z6NEL8</accession>
<reference evidence="3" key="1">
    <citation type="journal article" date="2017" name="Front. Plant Sci.">
        <title>Climate Clever Clovers: New Paradigm to Reduce the Environmental Footprint of Ruminants by Breeding Low Methanogenic Forages Utilizing Haplotype Variation.</title>
        <authorList>
            <person name="Kaur P."/>
            <person name="Appels R."/>
            <person name="Bayer P.E."/>
            <person name="Keeble-Gagnere G."/>
            <person name="Wang J."/>
            <person name="Hirakawa H."/>
            <person name="Shirasawa K."/>
            <person name="Vercoe P."/>
            <person name="Stefanova K."/>
            <person name="Durmic Z."/>
            <person name="Nichols P."/>
            <person name="Revell C."/>
            <person name="Isobe S.N."/>
            <person name="Edwards D."/>
            <person name="Erskine W."/>
        </authorList>
    </citation>
    <scope>NUCLEOTIDE SEQUENCE [LARGE SCALE GENOMIC DNA]</scope>
    <source>
        <strain evidence="3">cv. Daliak</strain>
    </source>
</reference>
<evidence type="ECO:0000313" key="3">
    <source>
        <dbReference type="Proteomes" id="UP000242715"/>
    </source>
</evidence>
<dbReference type="AlphaFoldDB" id="A0A2Z6NEL8"/>
<feature type="domain" description="RNase H type-1" evidence="1">
    <location>
        <begin position="100"/>
        <end position="179"/>
    </location>
</feature>
<dbReference type="InterPro" id="IPR044730">
    <property type="entry name" value="RNase_H-like_dom_plant"/>
</dbReference>
<dbReference type="EMBL" id="DF973907">
    <property type="protein sequence ID" value="GAU42251.1"/>
    <property type="molecule type" value="Genomic_DNA"/>
</dbReference>
<dbReference type="CDD" id="cd06222">
    <property type="entry name" value="RNase_H_like"/>
    <property type="match status" value="1"/>
</dbReference>
<dbReference type="PANTHER" id="PTHR47723:SF19">
    <property type="entry name" value="POLYNUCLEOTIDYL TRANSFERASE, RIBONUCLEASE H-LIKE SUPERFAMILY PROTEIN"/>
    <property type="match status" value="1"/>
</dbReference>
<dbReference type="SUPFAM" id="SSF53098">
    <property type="entry name" value="Ribonuclease H-like"/>
    <property type="match status" value="1"/>
</dbReference>
<dbReference type="PANTHER" id="PTHR47723">
    <property type="entry name" value="OS05G0353850 PROTEIN"/>
    <property type="match status" value="1"/>
</dbReference>
<dbReference type="InterPro" id="IPR012337">
    <property type="entry name" value="RNaseH-like_sf"/>
</dbReference>
<proteinExistence type="predicted"/>
<dbReference type="Gene3D" id="3.30.420.10">
    <property type="entry name" value="Ribonuclease H-like superfamily/Ribonuclease H"/>
    <property type="match status" value="1"/>
</dbReference>
<dbReference type="OrthoDB" id="1423330at2759"/>
<organism evidence="2 3">
    <name type="scientific">Trifolium subterraneum</name>
    <name type="common">Subterranean clover</name>
    <dbReference type="NCBI Taxonomy" id="3900"/>
    <lineage>
        <taxon>Eukaryota</taxon>
        <taxon>Viridiplantae</taxon>
        <taxon>Streptophyta</taxon>
        <taxon>Embryophyta</taxon>
        <taxon>Tracheophyta</taxon>
        <taxon>Spermatophyta</taxon>
        <taxon>Magnoliopsida</taxon>
        <taxon>eudicotyledons</taxon>
        <taxon>Gunneridae</taxon>
        <taxon>Pentapetalae</taxon>
        <taxon>rosids</taxon>
        <taxon>fabids</taxon>
        <taxon>Fabales</taxon>
        <taxon>Fabaceae</taxon>
        <taxon>Papilionoideae</taxon>
        <taxon>50 kb inversion clade</taxon>
        <taxon>NPAAA clade</taxon>
        <taxon>Hologalegina</taxon>
        <taxon>IRL clade</taxon>
        <taxon>Trifolieae</taxon>
        <taxon>Trifolium</taxon>
    </lineage>
</organism>
<dbReference type="GO" id="GO:0003676">
    <property type="term" value="F:nucleic acid binding"/>
    <property type="evidence" value="ECO:0007669"/>
    <property type="project" value="InterPro"/>
</dbReference>
<name>A0A2Z6NEL8_TRISU</name>
<evidence type="ECO:0000259" key="1">
    <source>
        <dbReference type="Pfam" id="PF13456"/>
    </source>
</evidence>
<dbReference type="InterPro" id="IPR053151">
    <property type="entry name" value="RNase_H-like"/>
</dbReference>
<dbReference type="InterPro" id="IPR036397">
    <property type="entry name" value="RNaseH_sf"/>
</dbReference>
<dbReference type="Proteomes" id="UP000242715">
    <property type="component" value="Unassembled WGS sequence"/>
</dbReference>
<gene>
    <name evidence="2" type="ORF">TSUD_327290</name>
</gene>
<dbReference type="GO" id="GO:0004523">
    <property type="term" value="F:RNA-DNA hybrid ribonuclease activity"/>
    <property type="evidence" value="ECO:0007669"/>
    <property type="project" value="InterPro"/>
</dbReference>
<dbReference type="InterPro" id="IPR002156">
    <property type="entry name" value="RNaseH_domain"/>
</dbReference>
<sequence length="269" mass="30752">MSHSATCTSCGLQDESFIHCIQDCATGSHALIFSAGVWWSWQHRNLMCLQNETWSLSRLSFSIRAMVETFKNYFSPASNEALVERYIKWNHKNYSCVILNVDESCLDSPIRSGFGGIIRNTFGHYIAEFSSFIYGSSDILFVELYAIYKGFLLAKEMSIDELVCYSNSLHCINPIKGPDVKYHIHVVLIQDVGVLHVGLILQKHVQARCWTRCRSMWVQHLSCRRTPLNKGLLGGWTKIYFPEDAMPFMETSDSFHYMCAGLCKRTAED</sequence>